<evidence type="ECO:0000313" key="1">
    <source>
        <dbReference type="EMBL" id="HFI90001.1"/>
    </source>
</evidence>
<dbReference type="SUPFAM" id="SSF56935">
    <property type="entry name" value="Porins"/>
    <property type="match status" value="1"/>
</dbReference>
<evidence type="ECO:0008006" key="2">
    <source>
        <dbReference type="Google" id="ProtNLM"/>
    </source>
</evidence>
<reference evidence="1" key="1">
    <citation type="journal article" date="2020" name="mSystems">
        <title>Genome- and Community-Level Interaction Insights into Carbon Utilization and Element Cycling Functions of Hydrothermarchaeota in Hydrothermal Sediment.</title>
        <authorList>
            <person name="Zhou Z."/>
            <person name="Liu Y."/>
            <person name="Xu W."/>
            <person name="Pan J."/>
            <person name="Luo Z.H."/>
            <person name="Li M."/>
        </authorList>
    </citation>
    <scope>NUCLEOTIDE SEQUENCE [LARGE SCALE GENOMIC DNA]</scope>
    <source>
        <strain evidence="1">SpSt-479</strain>
    </source>
</reference>
<dbReference type="Gene3D" id="2.40.160.10">
    <property type="entry name" value="Porin"/>
    <property type="match status" value="1"/>
</dbReference>
<dbReference type="InterPro" id="IPR023614">
    <property type="entry name" value="Porin_dom_sf"/>
</dbReference>
<sequence length="399" mass="45346">MKNTFTLTVLSVIVIALFASDVLAIPAFARKYSMTCKTCHSPFPALKPYGEEFAANGFVLKDQDAPRYFLDTGDPELSLLRDVPLAFRLEGYVTYNQSNLEKSDFNAPLLFKILSGGAITKDVAYYVYYILENGEPGKIEDAWLMFNDLFGSKLDFTIGQFQVSDPIFKRELRLTRDDYYIYKVKPGLSNVDLTYDRGIILNYGFESGTDLTIEVVNGNGIGEGVSNIFDDDKYKNFAGRISQDIGENFRVGGLGYWGKEERESPLGDFNATNELWMLGFDATISFEPMELNIQFLERKDKDPLFFGNEASSFYSDPPQNLKTRGAFGEIIYRPEGDASKWYGVAIFNWIESDFRELNLKQLGVHFGYVLRRNIRLVAEYSHNFTDKYGKMNLGFVSAF</sequence>
<dbReference type="EMBL" id="DSUJ01000002">
    <property type="protein sequence ID" value="HFI90001.1"/>
    <property type="molecule type" value="Genomic_DNA"/>
</dbReference>
<accession>A0A7V3E5Q9</accession>
<organism evidence="1">
    <name type="scientific">Ignavibacterium album</name>
    <dbReference type="NCBI Taxonomy" id="591197"/>
    <lineage>
        <taxon>Bacteria</taxon>
        <taxon>Pseudomonadati</taxon>
        <taxon>Ignavibacteriota</taxon>
        <taxon>Ignavibacteria</taxon>
        <taxon>Ignavibacteriales</taxon>
        <taxon>Ignavibacteriaceae</taxon>
        <taxon>Ignavibacterium</taxon>
    </lineage>
</organism>
<name>A0A7V3E5Q9_9BACT</name>
<proteinExistence type="predicted"/>
<protein>
    <recommendedName>
        <fullName evidence="2">Cytochrome c domain-containing protein</fullName>
    </recommendedName>
</protein>
<gene>
    <name evidence="1" type="ORF">ENS31_00560</name>
</gene>
<comment type="caution">
    <text evidence="1">The sequence shown here is derived from an EMBL/GenBank/DDBJ whole genome shotgun (WGS) entry which is preliminary data.</text>
</comment>
<dbReference type="AlphaFoldDB" id="A0A7V3E5Q9"/>